<organism evidence="1">
    <name type="scientific">marine metagenome</name>
    <dbReference type="NCBI Taxonomy" id="408172"/>
    <lineage>
        <taxon>unclassified sequences</taxon>
        <taxon>metagenomes</taxon>
        <taxon>ecological metagenomes</taxon>
    </lineage>
</organism>
<dbReference type="AlphaFoldDB" id="A0A383C6A2"/>
<protein>
    <submittedName>
        <fullName evidence="1">Uncharacterized protein</fullName>
    </submittedName>
</protein>
<proteinExistence type="predicted"/>
<gene>
    <name evidence="1" type="ORF">METZ01_LOCUS480009</name>
</gene>
<dbReference type="EMBL" id="UINC01205810">
    <property type="protein sequence ID" value="SVE27155.1"/>
    <property type="molecule type" value="Genomic_DNA"/>
</dbReference>
<feature type="non-terminal residue" evidence="1">
    <location>
        <position position="31"/>
    </location>
</feature>
<accession>A0A383C6A2</accession>
<name>A0A383C6A2_9ZZZZ</name>
<reference evidence="1" key="1">
    <citation type="submission" date="2018-05" db="EMBL/GenBank/DDBJ databases">
        <authorList>
            <person name="Lanie J.A."/>
            <person name="Ng W.-L."/>
            <person name="Kazmierczak K.M."/>
            <person name="Andrzejewski T.M."/>
            <person name="Davidsen T.M."/>
            <person name="Wayne K.J."/>
            <person name="Tettelin H."/>
            <person name="Glass J.I."/>
            <person name="Rusch D."/>
            <person name="Podicherti R."/>
            <person name="Tsui H.-C.T."/>
            <person name="Winkler M.E."/>
        </authorList>
    </citation>
    <scope>NUCLEOTIDE SEQUENCE</scope>
</reference>
<evidence type="ECO:0000313" key="1">
    <source>
        <dbReference type="EMBL" id="SVE27155.1"/>
    </source>
</evidence>
<sequence>MVQGIFPLLGAHRTHYHWMNLARSAAWSQLV</sequence>